<dbReference type="InterPro" id="IPR027417">
    <property type="entry name" value="P-loop_NTPase"/>
</dbReference>
<dbReference type="AlphaFoldDB" id="A0A4Q9KNK6"/>
<protein>
    <recommendedName>
        <fullName evidence="4">ADP/GDP-polyphosphate phosphotransferase</fullName>
        <ecNumber evidence="4">2.7.4.-</ecNumber>
    </recommendedName>
    <alternativeName>
        <fullName evidence="4">Polyphosphate kinase PPK2</fullName>
    </alternativeName>
</protein>
<evidence type="ECO:0000313" key="7">
    <source>
        <dbReference type="Proteomes" id="UP000291933"/>
    </source>
</evidence>
<name>A0A4Q9KNK6_PROTD</name>
<reference evidence="6 7" key="1">
    <citation type="submission" date="2019-01" db="EMBL/GenBank/DDBJ databases">
        <title>Lactibacter flavus gen. nov., sp. nov., a novel bacterium of the family Propionibacteriaceae isolated from raw milk and dairy products.</title>
        <authorList>
            <person name="Huptas C."/>
            <person name="Wenning M."/>
            <person name="Breitenwieser F."/>
            <person name="Doll E."/>
            <person name="Von Neubeck M."/>
            <person name="Busse H.-J."/>
            <person name="Scherer S."/>
        </authorList>
    </citation>
    <scope>NUCLEOTIDE SEQUENCE [LARGE SCALE GENOMIC DNA]</scope>
    <source>
        <strain evidence="7">DSM 22130 / JCM 15804 / WR061</strain>
    </source>
</reference>
<evidence type="ECO:0000256" key="1">
    <source>
        <dbReference type="ARBA" id="ARBA00009924"/>
    </source>
</evidence>
<comment type="function">
    <text evidence="4">Uses inorganic polyphosphate (polyP) as a donor to convert GDP to GTP or ADP to ATP.</text>
</comment>
<keyword evidence="3 4" id="KW-0418">Kinase</keyword>
<dbReference type="Proteomes" id="UP000291933">
    <property type="component" value="Unassembled WGS sequence"/>
</dbReference>
<dbReference type="OrthoDB" id="9775224at2"/>
<dbReference type="Gene3D" id="3.40.50.300">
    <property type="entry name" value="P-loop containing nucleotide triphosphate hydrolases"/>
    <property type="match status" value="1"/>
</dbReference>
<keyword evidence="7" id="KW-1185">Reference proteome</keyword>
<dbReference type="InterPro" id="IPR022486">
    <property type="entry name" value="PPK2_PA0141"/>
</dbReference>
<comment type="similarity">
    <text evidence="1 4">Belongs to the polyphosphate kinase 2 (PPK2) family. Class I subfamily.</text>
</comment>
<evidence type="ECO:0000256" key="4">
    <source>
        <dbReference type="RuleBase" id="RU369062"/>
    </source>
</evidence>
<comment type="caution">
    <text evidence="6">The sequence shown here is derived from an EMBL/GenBank/DDBJ whole genome shotgun (WGS) entry which is preliminary data.</text>
</comment>
<organism evidence="6 7">
    <name type="scientific">Propioniciclava tarda</name>
    <dbReference type="NCBI Taxonomy" id="433330"/>
    <lineage>
        <taxon>Bacteria</taxon>
        <taxon>Bacillati</taxon>
        <taxon>Actinomycetota</taxon>
        <taxon>Actinomycetes</taxon>
        <taxon>Propionibacteriales</taxon>
        <taxon>Propionibacteriaceae</taxon>
        <taxon>Propioniciclava</taxon>
    </lineage>
</organism>
<sequence>MVDAGHPLLDPLEVPGQRQNLREFIDRLIDEGYTVGDAQTADDAELIDPGGRAVETWRQDYPYDELMQREEYESEKYQLQIELLKLQYWGQDHGQKHIIVFEGRDAAGKGGTIKRFTEHLNPRAARVVALNKPTHTEAGQWYYQRYIQHFPTSGEMVLFDRSWYNRAGVERVMGFCTDEQYALFMKQTPEFERMIIDSGTHLTKFWFSVTQREQRTRFAIRQIDPVRRWKLSPMDLESLDRWEDYTAAKEAMFAGTDTDHAPWFTIRSNDKKRARINAMRAFLNQFDYEGRDNSVVYDPDPLIVRLGRDAVGD</sequence>
<dbReference type="InterPro" id="IPR022488">
    <property type="entry name" value="PPK2-related"/>
</dbReference>
<accession>A0A4Q9KNK6</accession>
<evidence type="ECO:0000256" key="3">
    <source>
        <dbReference type="ARBA" id="ARBA00022777"/>
    </source>
</evidence>
<dbReference type="GO" id="GO:0006793">
    <property type="term" value="P:phosphorus metabolic process"/>
    <property type="evidence" value="ECO:0007669"/>
    <property type="project" value="InterPro"/>
</dbReference>
<feature type="domain" description="Polyphosphate kinase-2-related" evidence="5">
    <location>
        <begin position="68"/>
        <end position="290"/>
    </location>
</feature>
<comment type="subunit">
    <text evidence="4">Homotetramer.</text>
</comment>
<evidence type="ECO:0000256" key="2">
    <source>
        <dbReference type="ARBA" id="ARBA00022679"/>
    </source>
</evidence>
<dbReference type="PANTHER" id="PTHR34383">
    <property type="entry name" value="POLYPHOSPHATE:AMP PHOSPHOTRANSFERASE-RELATED"/>
    <property type="match status" value="1"/>
</dbReference>
<evidence type="ECO:0000259" key="5">
    <source>
        <dbReference type="Pfam" id="PF03976"/>
    </source>
</evidence>
<dbReference type="RefSeq" id="WP_131171685.1">
    <property type="nucleotide sequence ID" value="NZ_FXTL01000019.1"/>
</dbReference>
<proteinExistence type="inferred from homology"/>
<dbReference type="EC" id="2.7.4.-" evidence="4"/>
<dbReference type="EMBL" id="SDMR01000005">
    <property type="protein sequence ID" value="TBT95389.1"/>
    <property type="molecule type" value="Genomic_DNA"/>
</dbReference>
<dbReference type="GO" id="GO:0008976">
    <property type="term" value="F:polyphosphate kinase activity"/>
    <property type="evidence" value="ECO:0007669"/>
    <property type="project" value="UniProtKB-UniRule"/>
</dbReference>
<dbReference type="Pfam" id="PF03976">
    <property type="entry name" value="PPK2"/>
    <property type="match status" value="1"/>
</dbReference>
<keyword evidence="2 4" id="KW-0808">Transferase</keyword>
<gene>
    <name evidence="6" type="primary">ppk2</name>
    <name evidence="6" type="ORF">ET996_06165</name>
</gene>
<dbReference type="SUPFAM" id="SSF52540">
    <property type="entry name" value="P-loop containing nucleoside triphosphate hydrolases"/>
    <property type="match status" value="1"/>
</dbReference>
<evidence type="ECO:0000313" key="6">
    <source>
        <dbReference type="EMBL" id="TBT95389.1"/>
    </source>
</evidence>
<dbReference type="NCBIfam" id="TIGR03707">
    <property type="entry name" value="PPK2_P_aer"/>
    <property type="match status" value="1"/>
</dbReference>
<dbReference type="PANTHER" id="PTHR34383:SF1">
    <property type="entry name" value="ADP-POLYPHOSPHATE PHOSPHOTRANSFERASE"/>
    <property type="match status" value="1"/>
</dbReference>